<name>A0A1W6ZWU0_9HYPH</name>
<evidence type="ECO:0000256" key="2">
    <source>
        <dbReference type="ARBA" id="ARBA00022475"/>
    </source>
</evidence>
<reference evidence="9 10" key="1">
    <citation type="submission" date="2017-05" db="EMBL/GenBank/DDBJ databases">
        <title>Full genome sequence of Pseudorhodoplanes sinuspersici.</title>
        <authorList>
            <person name="Dastgheib S.M.M."/>
            <person name="Shavandi M."/>
            <person name="Tirandaz H."/>
        </authorList>
    </citation>
    <scope>NUCLEOTIDE SEQUENCE [LARGE SCALE GENOMIC DNA]</scope>
    <source>
        <strain evidence="9 10">RIPI110</strain>
    </source>
</reference>
<evidence type="ECO:0000256" key="1">
    <source>
        <dbReference type="ARBA" id="ARBA00004651"/>
    </source>
</evidence>
<dbReference type="SUPFAM" id="SSF48317">
    <property type="entry name" value="Acid phosphatase/Vanadium-dependent haloperoxidase"/>
    <property type="match status" value="1"/>
</dbReference>
<dbReference type="EMBL" id="CP021112">
    <property type="protein sequence ID" value="ARQ01852.1"/>
    <property type="molecule type" value="Genomic_DNA"/>
</dbReference>
<feature type="transmembrane region" description="Helical" evidence="7">
    <location>
        <begin position="208"/>
        <end position="225"/>
    </location>
</feature>
<dbReference type="PANTHER" id="PTHR14969">
    <property type="entry name" value="SPHINGOSINE-1-PHOSPHATE PHOSPHOHYDROLASE"/>
    <property type="match status" value="1"/>
</dbReference>
<feature type="transmembrane region" description="Helical" evidence="7">
    <location>
        <begin position="36"/>
        <end position="57"/>
    </location>
</feature>
<keyword evidence="4" id="KW-0378">Hydrolase</keyword>
<keyword evidence="3 7" id="KW-0812">Transmembrane</keyword>
<evidence type="ECO:0000259" key="8">
    <source>
        <dbReference type="SMART" id="SM00014"/>
    </source>
</evidence>
<gene>
    <name evidence="9" type="ORF">CAK95_24205</name>
</gene>
<dbReference type="InterPro" id="IPR000326">
    <property type="entry name" value="PAP2/HPO"/>
</dbReference>
<feature type="domain" description="Phosphatidic acid phosphatase type 2/haloperoxidase" evidence="8">
    <location>
        <begin position="123"/>
        <end position="246"/>
    </location>
</feature>
<dbReference type="PANTHER" id="PTHR14969:SF62">
    <property type="entry name" value="DECAPRENYLPHOSPHORYL-5-PHOSPHORIBOSE PHOSPHATASE RV3807C-RELATED"/>
    <property type="match status" value="1"/>
</dbReference>
<evidence type="ECO:0000256" key="6">
    <source>
        <dbReference type="ARBA" id="ARBA00023136"/>
    </source>
</evidence>
<dbReference type="GO" id="GO:0016787">
    <property type="term" value="F:hydrolase activity"/>
    <property type="evidence" value="ECO:0007669"/>
    <property type="project" value="UniProtKB-KW"/>
</dbReference>
<evidence type="ECO:0000256" key="5">
    <source>
        <dbReference type="ARBA" id="ARBA00022989"/>
    </source>
</evidence>
<accession>A0A1W6ZWU0</accession>
<dbReference type="Gene3D" id="1.20.144.10">
    <property type="entry name" value="Phosphatidic acid phosphatase type 2/haloperoxidase"/>
    <property type="match status" value="1"/>
</dbReference>
<dbReference type="AlphaFoldDB" id="A0A1W6ZWU0"/>
<evidence type="ECO:0000256" key="7">
    <source>
        <dbReference type="SAM" id="Phobius"/>
    </source>
</evidence>
<comment type="subcellular location">
    <subcellularLocation>
        <location evidence="1">Cell membrane</location>
        <topology evidence="1">Multi-pass membrane protein</topology>
    </subcellularLocation>
</comment>
<sequence>MEHSVYQGKAILTSLLAAALQKPRRAFEYGCVWPTRTTLLTSLIAFIVCIVAVKFSFDAWSVSEARHLPRWLVNLSGQISWYGKSGWLLWPIAGLLLVCLLAGARTVSRFDRLTLSAVSMRLTFLLVAVALPGLLAAILKPLIGRARPFALGQDDVFLYVPFAYFRELLFGTMAYPEYVYGSMPSGHATNAFAIAIAFGALWPRLRPLLWTFAVAIATTRLIIVVHHPTDVLVGAAIGTLGALAIRNYFAARRWVFAVDATGHVYAKPGPQLRDFAGVLMRLWRRPATKSTVSGFPEADARARS</sequence>
<keyword evidence="2" id="KW-1003">Cell membrane</keyword>
<dbReference type="InterPro" id="IPR036938">
    <property type="entry name" value="PAP2/HPO_sf"/>
</dbReference>
<dbReference type="KEGG" id="psin:CAK95_24205"/>
<evidence type="ECO:0000313" key="10">
    <source>
        <dbReference type="Proteomes" id="UP000194137"/>
    </source>
</evidence>
<dbReference type="Proteomes" id="UP000194137">
    <property type="component" value="Chromosome"/>
</dbReference>
<feature type="transmembrane region" description="Helical" evidence="7">
    <location>
        <begin position="231"/>
        <end position="249"/>
    </location>
</feature>
<dbReference type="Pfam" id="PF01569">
    <property type="entry name" value="PAP2"/>
    <property type="match status" value="1"/>
</dbReference>
<dbReference type="STRING" id="1235591.CAK95_24205"/>
<proteinExistence type="predicted"/>
<evidence type="ECO:0000256" key="3">
    <source>
        <dbReference type="ARBA" id="ARBA00022692"/>
    </source>
</evidence>
<keyword evidence="5 7" id="KW-1133">Transmembrane helix</keyword>
<feature type="transmembrane region" description="Helical" evidence="7">
    <location>
        <begin position="124"/>
        <end position="144"/>
    </location>
</feature>
<dbReference type="SMART" id="SM00014">
    <property type="entry name" value="acidPPc"/>
    <property type="match status" value="1"/>
</dbReference>
<feature type="transmembrane region" description="Helical" evidence="7">
    <location>
        <begin position="181"/>
        <end position="201"/>
    </location>
</feature>
<feature type="transmembrane region" description="Helical" evidence="7">
    <location>
        <begin position="87"/>
        <end position="104"/>
    </location>
</feature>
<dbReference type="GO" id="GO:0005886">
    <property type="term" value="C:plasma membrane"/>
    <property type="evidence" value="ECO:0007669"/>
    <property type="project" value="UniProtKB-SubCell"/>
</dbReference>
<keyword evidence="10" id="KW-1185">Reference proteome</keyword>
<organism evidence="9 10">
    <name type="scientific">Pseudorhodoplanes sinuspersici</name>
    <dbReference type="NCBI Taxonomy" id="1235591"/>
    <lineage>
        <taxon>Bacteria</taxon>
        <taxon>Pseudomonadati</taxon>
        <taxon>Pseudomonadota</taxon>
        <taxon>Alphaproteobacteria</taxon>
        <taxon>Hyphomicrobiales</taxon>
        <taxon>Pseudorhodoplanes</taxon>
    </lineage>
</organism>
<protein>
    <recommendedName>
        <fullName evidence="8">Phosphatidic acid phosphatase type 2/haloperoxidase domain-containing protein</fullName>
    </recommendedName>
</protein>
<evidence type="ECO:0000313" key="9">
    <source>
        <dbReference type="EMBL" id="ARQ01852.1"/>
    </source>
</evidence>
<keyword evidence="6 7" id="KW-0472">Membrane</keyword>
<evidence type="ECO:0000256" key="4">
    <source>
        <dbReference type="ARBA" id="ARBA00022801"/>
    </source>
</evidence>